<feature type="region of interest" description="Disordered" evidence="1">
    <location>
        <begin position="387"/>
        <end position="408"/>
    </location>
</feature>
<dbReference type="InterPro" id="IPR029058">
    <property type="entry name" value="AB_hydrolase_fold"/>
</dbReference>
<name>A0AB74UYC3_9GAMM</name>
<dbReference type="Gene3D" id="3.40.50.1820">
    <property type="entry name" value="alpha/beta hydrolase"/>
    <property type="match status" value="1"/>
</dbReference>
<reference evidence="2" key="1">
    <citation type="submission" date="2024-10" db="EMBL/GenBank/DDBJ databases">
        <authorList>
            <person name="Lesea H.P."/>
            <person name="Kuehl J.V."/>
            <person name="Chandonia J.-M."/>
        </authorList>
    </citation>
    <scope>NUCLEOTIDE SEQUENCE</scope>
    <source>
        <strain evidence="2">FW102-FHT14D07</strain>
    </source>
</reference>
<organism evidence="2">
    <name type="scientific">Rhodanobacter sp. FW102-FHT14D07</name>
    <dbReference type="NCBI Taxonomy" id="3351462"/>
    <lineage>
        <taxon>Bacteria</taxon>
        <taxon>Pseudomonadati</taxon>
        <taxon>Pseudomonadota</taxon>
        <taxon>Gammaproteobacteria</taxon>
        <taxon>Lysobacterales</taxon>
        <taxon>Rhodanobacteraceae</taxon>
        <taxon>Rhodanobacter</taxon>
    </lineage>
</organism>
<sequence>MTTLVFVHGWSVTSTATYGQMPQRLQQRAAASGLAMTLADIWLSEYVSFDDAVTMADLVRAFDHALRDLHLQDASFACVTHSFGGPVVREWLRAQRMQPGRHSTIRLTHLVMLAPANFGSALAQLGKGVLGKLKAWWHGVEPGQRLLDWLTLGSPASLALNLDTIHGADPATTGLYQFVLTGDRPDRALYDYLVPYTGEDGSDGVVRIAAANLNARHAVLSRDGKSDVGGIDELALRVTRGPRFAFKIVADAAHSGSEHGILREAAPTTVADILRCLQVRSSGDYATLADAFDAENAARDAHRVELEPADPFPARVHIHDPRSQLIVRISDDSGEALAGAGFLLTAGPQASPDRMPPGFMLDRQVNPRHRATTTLYLDHTLLAGADRVSHPDNSRKTLRPAMPSHRPYGASVTPQDLGGLVHHALARSIAADDLFAILGPHQTTVLDVVLSRKIHAGVFRLIRDLEPQDFRQPSPGPVIGQRR</sequence>
<dbReference type="RefSeq" id="WP_395118767.1">
    <property type="nucleotide sequence ID" value="NZ_CP170721.1"/>
</dbReference>
<dbReference type="EMBL" id="CP170721">
    <property type="protein sequence ID" value="XIA19707.1"/>
    <property type="molecule type" value="Genomic_DNA"/>
</dbReference>
<dbReference type="SUPFAM" id="SSF53474">
    <property type="entry name" value="alpha/beta-Hydrolases"/>
    <property type="match status" value="1"/>
</dbReference>
<gene>
    <name evidence="2" type="ORF">ACFYG5_06120</name>
</gene>
<evidence type="ECO:0000313" key="2">
    <source>
        <dbReference type="EMBL" id="XIA19707.1"/>
    </source>
</evidence>
<proteinExistence type="predicted"/>
<evidence type="ECO:0000256" key="1">
    <source>
        <dbReference type="SAM" id="MobiDB-lite"/>
    </source>
</evidence>
<protein>
    <submittedName>
        <fullName evidence="2">Phospholipase</fullName>
    </submittedName>
</protein>
<accession>A0AB74UYC3</accession>
<dbReference type="AlphaFoldDB" id="A0AB74UYC3"/>